<dbReference type="GO" id="GO:0008092">
    <property type="term" value="F:cytoskeletal protein binding"/>
    <property type="evidence" value="ECO:0007669"/>
    <property type="project" value="EnsemblFungi"/>
</dbReference>
<dbReference type="GO" id="GO:0030447">
    <property type="term" value="P:filamentous growth"/>
    <property type="evidence" value="ECO:0007669"/>
    <property type="project" value="UniProtKB-ARBA"/>
</dbReference>
<evidence type="ECO:0000259" key="5">
    <source>
        <dbReference type="PROSITE" id="PS51021"/>
    </source>
</evidence>
<dbReference type="GO" id="GO:1990528">
    <property type="term" value="C:Rvs161p-Rvs167p complex"/>
    <property type="evidence" value="ECO:0007669"/>
    <property type="project" value="EnsemblFungi"/>
</dbReference>
<dbReference type="GO" id="GO:0042802">
    <property type="term" value="F:identical protein binding"/>
    <property type="evidence" value="ECO:0007669"/>
    <property type="project" value="EnsemblFungi"/>
</dbReference>
<proteinExistence type="predicted"/>
<dbReference type="InterPro" id="IPR036028">
    <property type="entry name" value="SH3-like_dom_sf"/>
</dbReference>
<evidence type="ECO:0000256" key="2">
    <source>
        <dbReference type="PROSITE-ProRule" id="PRU00192"/>
    </source>
</evidence>
<dbReference type="GO" id="GO:0030479">
    <property type="term" value="C:actin cortical patch"/>
    <property type="evidence" value="ECO:0007669"/>
    <property type="project" value="EnsemblFungi"/>
</dbReference>
<feature type="compositionally biased region" description="Low complexity" evidence="3">
    <location>
        <begin position="362"/>
        <end position="390"/>
    </location>
</feature>
<feature type="region of interest" description="Disordered" evidence="3">
    <location>
        <begin position="331"/>
        <end position="403"/>
    </location>
</feature>
<dbReference type="InterPro" id="IPR027267">
    <property type="entry name" value="AH/BAR_dom_sf"/>
</dbReference>
<evidence type="ECO:0000256" key="3">
    <source>
        <dbReference type="SAM" id="MobiDB-lite"/>
    </source>
</evidence>
<feature type="domain" description="SH3" evidence="4">
    <location>
        <begin position="407"/>
        <end position="463"/>
    </location>
</feature>
<dbReference type="EMBL" id="CH981528">
    <property type="protein sequence ID" value="EDK45894.1"/>
    <property type="molecule type" value="Genomic_DNA"/>
</dbReference>
<evidence type="ECO:0000313" key="7">
    <source>
        <dbReference type="Proteomes" id="UP000001996"/>
    </source>
</evidence>
<dbReference type="GO" id="GO:0008289">
    <property type="term" value="F:lipid binding"/>
    <property type="evidence" value="ECO:0007669"/>
    <property type="project" value="EnsemblFungi"/>
</dbReference>
<dbReference type="GO" id="GO:0006897">
    <property type="term" value="P:endocytosis"/>
    <property type="evidence" value="ECO:0007669"/>
    <property type="project" value="EnsemblFungi"/>
</dbReference>
<organism evidence="6 7">
    <name type="scientific">Lodderomyces elongisporus (strain ATCC 11503 / CBS 2605 / JCM 1781 / NBRC 1676 / NRRL YB-4239)</name>
    <name type="common">Yeast</name>
    <name type="synonym">Saccharomyces elongisporus</name>
    <dbReference type="NCBI Taxonomy" id="379508"/>
    <lineage>
        <taxon>Eukaryota</taxon>
        <taxon>Fungi</taxon>
        <taxon>Dikarya</taxon>
        <taxon>Ascomycota</taxon>
        <taxon>Saccharomycotina</taxon>
        <taxon>Pichiomycetes</taxon>
        <taxon>Debaryomycetaceae</taxon>
        <taxon>Candida/Lodderomyces clade</taxon>
        <taxon>Lodderomyces</taxon>
    </lineage>
</organism>
<dbReference type="SUPFAM" id="SSF50044">
    <property type="entry name" value="SH3-domain"/>
    <property type="match status" value="1"/>
</dbReference>
<dbReference type="CDD" id="cd00174">
    <property type="entry name" value="SH3"/>
    <property type="match status" value="1"/>
</dbReference>
<name>A5E386_LODEL</name>
<sequence length="463" mass="52255">MSFKGIKKSIVRAPQTFRQKMNMGEITHDPVYQDAERRFQEIEIETKKLSDESKKYFQAITGLLDDQIEFSKAIEEIYKPISGKLSDPNATVPEDNPDGIMAAEQYRELVKTLKETLKPDLELIEKRIVEPAQELLKVIAAIRKMATKRDHKQIDLDRHKRTYTKYEQKKERTAKDEEKMYSAQAEVEIAQQEFDYYNEMMKNELPVLFQKQSEFISPLFVSFYYMQLNIFYQMYSTMEEMKIPYFNLSDDILEAYNLKKGNIEEQTDAIGITHFKVGHAKSKLEMAKRHHASVTSPTLSATSTGTELPAYSGGAPVGYNPDYKGAELTSPTSTGLYGYQPQAGYQSPQTTYGQQLPPPQQQQPQPQQQQTGYGQPTAAGAAAPAAYQQPNATGSAPPAYMNTPPASSSETCIAMYDYTAQAQGDLTFPAGATIEIINKDDPGWWMGRYNGVQGVFPSNYVKQ</sequence>
<gene>
    <name evidence="6" type="ORF">LELG_04073</name>
</gene>
<dbReference type="GO" id="GO:0031097">
    <property type="term" value="C:medial cortex"/>
    <property type="evidence" value="ECO:0007669"/>
    <property type="project" value="EnsemblFungi"/>
</dbReference>
<dbReference type="SMART" id="SM00326">
    <property type="entry name" value="SH3"/>
    <property type="match status" value="1"/>
</dbReference>
<dbReference type="Gene3D" id="1.20.1270.60">
    <property type="entry name" value="Arfaptin homology (AH) domain/BAR domain"/>
    <property type="match status" value="1"/>
</dbReference>
<dbReference type="STRING" id="379508.A5E386"/>
<dbReference type="InterPro" id="IPR001452">
    <property type="entry name" value="SH3_domain"/>
</dbReference>
<dbReference type="VEuPathDB" id="FungiDB:LELG_04073"/>
<feature type="domain" description="BAR" evidence="5">
    <location>
        <begin position="17"/>
        <end position="254"/>
    </location>
</feature>
<dbReference type="GO" id="GO:0097320">
    <property type="term" value="P:plasma membrane tubulation"/>
    <property type="evidence" value="ECO:0007669"/>
    <property type="project" value="EnsemblFungi"/>
</dbReference>
<dbReference type="eggNOG" id="KOG3771">
    <property type="taxonomic scope" value="Eukaryota"/>
</dbReference>
<dbReference type="GO" id="GO:0043332">
    <property type="term" value="C:mating projection tip"/>
    <property type="evidence" value="ECO:0007669"/>
    <property type="project" value="EnsemblFungi"/>
</dbReference>
<dbReference type="Gene3D" id="2.30.30.40">
    <property type="entry name" value="SH3 Domains"/>
    <property type="match status" value="1"/>
</dbReference>
<dbReference type="SMART" id="SM00721">
    <property type="entry name" value="BAR"/>
    <property type="match status" value="1"/>
</dbReference>
<dbReference type="PRINTS" id="PR00452">
    <property type="entry name" value="SH3DOMAIN"/>
</dbReference>
<dbReference type="PANTHER" id="PTHR47174:SF1">
    <property type="entry name" value="REDUCED VIABILITY UPON STARVATION PROTEIN 167"/>
    <property type="match status" value="1"/>
</dbReference>
<dbReference type="GO" id="GO:0110085">
    <property type="term" value="C:mitotic actomyosin contractile ring"/>
    <property type="evidence" value="ECO:0007669"/>
    <property type="project" value="EnsemblFungi"/>
</dbReference>
<dbReference type="Pfam" id="PF03114">
    <property type="entry name" value="BAR"/>
    <property type="match status" value="1"/>
</dbReference>
<keyword evidence="7" id="KW-1185">Reference proteome</keyword>
<dbReference type="GO" id="GO:0060988">
    <property type="term" value="P:lipid tube assembly"/>
    <property type="evidence" value="ECO:0007669"/>
    <property type="project" value="EnsemblFungi"/>
</dbReference>
<keyword evidence="1 2" id="KW-0728">SH3 domain</keyword>
<evidence type="ECO:0000256" key="1">
    <source>
        <dbReference type="ARBA" id="ARBA00022443"/>
    </source>
</evidence>
<accession>A5E386</accession>
<dbReference type="GO" id="GO:0005934">
    <property type="term" value="C:cellular bud tip"/>
    <property type="evidence" value="ECO:0007669"/>
    <property type="project" value="EnsemblFungi"/>
</dbReference>
<dbReference type="OMA" id="QEYDYYN"/>
<dbReference type="SUPFAM" id="SSF103657">
    <property type="entry name" value="BAR/IMD domain-like"/>
    <property type="match status" value="1"/>
</dbReference>
<dbReference type="OrthoDB" id="2159336at2759"/>
<dbReference type="GO" id="GO:1903475">
    <property type="term" value="P:mitotic actomyosin contractile ring assembly"/>
    <property type="evidence" value="ECO:0007669"/>
    <property type="project" value="EnsemblFungi"/>
</dbReference>
<dbReference type="InterPro" id="IPR046982">
    <property type="entry name" value="BIN3/RVS161-like"/>
</dbReference>
<dbReference type="GO" id="GO:0005516">
    <property type="term" value="F:calmodulin binding"/>
    <property type="evidence" value="ECO:0007669"/>
    <property type="project" value="EnsemblFungi"/>
</dbReference>
<dbReference type="Pfam" id="PF00018">
    <property type="entry name" value="SH3_1"/>
    <property type="match status" value="1"/>
</dbReference>
<evidence type="ECO:0000313" key="6">
    <source>
        <dbReference type="EMBL" id="EDK45894.1"/>
    </source>
</evidence>
<dbReference type="Proteomes" id="UP000001996">
    <property type="component" value="Unassembled WGS sequence"/>
</dbReference>
<dbReference type="InParanoid" id="A5E386"/>
<dbReference type="PANTHER" id="PTHR47174">
    <property type="entry name" value="BRIDGING INTEGRATOR 3"/>
    <property type="match status" value="1"/>
</dbReference>
<dbReference type="InterPro" id="IPR004148">
    <property type="entry name" value="BAR_dom"/>
</dbReference>
<dbReference type="PROSITE" id="PS51021">
    <property type="entry name" value="BAR"/>
    <property type="match status" value="1"/>
</dbReference>
<dbReference type="PROSITE" id="PS50002">
    <property type="entry name" value="SH3"/>
    <property type="match status" value="1"/>
</dbReference>
<dbReference type="CDD" id="cd07599">
    <property type="entry name" value="BAR_Rvs167p"/>
    <property type="match status" value="1"/>
</dbReference>
<protein>
    <submittedName>
        <fullName evidence="6">Reduced viability upon starvation protein 167</fullName>
    </submittedName>
</protein>
<evidence type="ECO:0000259" key="4">
    <source>
        <dbReference type="PROSITE" id="PS50002"/>
    </source>
</evidence>
<dbReference type="GO" id="GO:0007163">
    <property type="term" value="P:establishment or maintenance of cell polarity"/>
    <property type="evidence" value="ECO:0007669"/>
    <property type="project" value="EnsemblFungi"/>
</dbReference>
<reference evidence="6 7" key="1">
    <citation type="journal article" date="2009" name="Nature">
        <title>Evolution of pathogenicity and sexual reproduction in eight Candida genomes.</title>
        <authorList>
            <person name="Butler G."/>
            <person name="Rasmussen M.D."/>
            <person name="Lin M.F."/>
            <person name="Santos M.A."/>
            <person name="Sakthikumar S."/>
            <person name="Munro C.A."/>
            <person name="Rheinbay E."/>
            <person name="Grabherr M."/>
            <person name="Forche A."/>
            <person name="Reedy J.L."/>
            <person name="Agrafioti I."/>
            <person name="Arnaud M.B."/>
            <person name="Bates S."/>
            <person name="Brown A.J."/>
            <person name="Brunke S."/>
            <person name="Costanzo M.C."/>
            <person name="Fitzpatrick D.A."/>
            <person name="de Groot P.W."/>
            <person name="Harris D."/>
            <person name="Hoyer L.L."/>
            <person name="Hube B."/>
            <person name="Klis F.M."/>
            <person name="Kodira C."/>
            <person name="Lennard N."/>
            <person name="Logue M.E."/>
            <person name="Martin R."/>
            <person name="Neiman A.M."/>
            <person name="Nikolaou E."/>
            <person name="Quail M.A."/>
            <person name="Quinn J."/>
            <person name="Santos M.C."/>
            <person name="Schmitzberger F.F."/>
            <person name="Sherlock G."/>
            <person name="Shah P."/>
            <person name="Silverstein K.A."/>
            <person name="Skrzypek M.S."/>
            <person name="Soll D."/>
            <person name="Staggs R."/>
            <person name="Stansfield I."/>
            <person name="Stumpf M.P."/>
            <person name="Sudbery P.E."/>
            <person name="Srikantha T."/>
            <person name="Zeng Q."/>
            <person name="Berman J."/>
            <person name="Berriman M."/>
            <person name="Heitman J."/>
            <person name="Gow N.A."/>
            <person name="Lorenz M.C."/>
            <person name="Birren B.W."/>
            <person name="Kellis M."/>
            <person name="Cuomo C.A."/>
        </authorList>
    </citation>
    <scope>NUCLEOTIDE SEQUENCE [LARGE SCALE GENOMIC DNA]</scope>
    <source>
        <strain evidence="7">ATCC 11503 / BCRC 21390 / CBS 2605 / JCM 1781 / NBRC 1676 / NRRL YB-4239</strain>
    </source>
</reference>
<dbReference type="HOGENOM" id="CLU_025518_0_1_1"/>
<dbReference type="FunCoup" id="A5E386">
    <property type="interactions" value="296"/>
</dbReference>
<dbReference type="GO" id="GO:0072741">
    <property type="term" value="P:protein localization to cell division site"/>
    <property type="evidence" value="ECO:0007669"/>
    <property type="project" value="EnsemblFungi"/>
</dbReference>
<dbReference type="FunFam" id="2.30.30.40:FF:000072">
    <property type="entry name" value="Unconventional Myosin IB"/>
    <property type="match status" value="1"/>
</dbReference>
<dbReference type="AlphaFoldDB" id="A5E386"/>
<dbReference type="FunFam" id="1.20.1270.60:FF:000048">
    <property type="entry name" value="BAR adaptor protein RVS167"/>
    <property type="match status" value="1"/>
</dbReference>
<dbReference type="GO" id="GO:0030100">
    <property type="term" value="P:regulation of endocytosis"/>
    <property type="evidence" value="ECO:0007669"/>
    <property type="project" value="EnsemblFungi"/>
</dbReference>
<dbReference type="GO" id="GO:0051666">
    <property type="term" value="P:actin cortical patch localization"/>
    <property type="evidence" value="ECO:0007669"/>
    <property type="project" value="EnsemblFungi"/>
</dbReference>